<keyword evidence="2" id="KW-1185">Reference proteome</keyword>
<evidence type="ECO:0000313" key="1">
    <source>
        <dbReference type="EMBL" id="PHT29914.1"/>
    </source>
</evidence>
<reference evidence="1 2" key="1">
    <citation type="journal article" date="2017" name="Genome Biol.">
        <title>New reference genome sequences of hot pepper reveal the massive evolution of plant disease-resistance genes by retroduplication.</title>
        <authorList>
            <person name="Kim S."/>
            <person name="Park J."/>
            <person name="Yeom S.I."/>
            <person name="Kim Y.M."/>
            <person name="Seo E."/>
            <person name="Kim K.T."/>
            <person name="Kim M.S."/>
            <person name="Lee J.M."/>
            <person name="Cheong K."/>
            <person name="Shin H.S."/>
            <person name="Kim S.B."/>
            <person name="Han K."/>
            <person name="Lee J."/>
            <person name="Park M."/>
            <person name="Lee H.A."/>
            <person name="Lee H.Y."/>
            <person name="Lee Y."/>
            <person name="Oh S."/>
            <person name="Lee J.H."/>
            <person name="Choi E."/>
            <person name="Choi E."/>
            <person name="Lee S.E."/>
            <person name="Jeon J."/>
            <person name="Kim H."/>
            <person name="Choi G."/>
            <person name="Song H."/>
            <person name="Lee J."/>
            <person name="Lee S.C."/>
            <person name="Kwon J.K."/>
            <person name="Lee H.Y."/>
            <person name="Koo N."/>
            <person name="Hong Y."/>
            <person name="Kim R.W."/>
            <person name="Kang W.H."/>
            <person name="Huh J.H."/>
            <person name="Kang B.C."/>
            <person name="Yang T.J."/>
            <person name="Lee Y.H."/>
            <person name="Bennetzen J.L."/>
            <person name="Choi D."/>
        </authorList>
    </citation>
    <scope>NUCLEOTIDE SEQUENCE [LARGE SCALE GENOMIC DNA]</scope>
    <source>
        <strain evidence="2">cv. PBC81</strain>
    </source>
</reference>
<dbReference type="OrthoDB" id="5314306at2759"/>
<organism evidence="1 2">
    <name type="scientific">Capsicum baccatum</name>
    <name type="common">Peruvian pepper</name>
    <dbReference type="NCBI Taxonomy" id="33114"/>
    <lineage>
        <taxon>Eukaryota</taxon>
        <taxon>Viridiplantae</taxon>
        <taxon>Streptophyta</taxon>
        <taxon>Embryophyta</taxon>
        <taxon>Tracheophyta</taxon>
        <taxon>Spermatophyta</taxon>
        <taxon>Magnoliopsida</taxon>
        <taxon>eudicotyledons</taxon>
        <taxon>Gunneridae</taxon>
        <taxon>Pentapetalae</taxon>
        <taxon>asterids</taxon>
        <taxon>lamiids</taxon>
        <taxon>Solanales</taxon>
        <taxon>Solanaceae</taxon>
        <taxon>Solanoideae</taxon>
        <taxon>Capsiceae</taxon>
        <taxon>Capsicum</taxon>
    </lineage>
</organism>
<proteinExistence type="predicted"/>
<protein>
    <submittedName>
        <fullName evidence="1">Uncharacterized protein</fullName>
    </submittedName>
</protein>
<comment type="caution">
    <text evidence="1">The sequence shown here is derived from an EMBL/GenBank/DDBJ whole genome shotgun (WGS) entry which is preliminary data.</text>
</comment>
<reference evidence="2" key="2">
    <citation type="journal article" date="2017" name="J. Anim. Genet.">
        <title>Multiple reference genome sequences of hot pepper reveal the massive evolution of plant disease resistance genes by retroduplication.</title>
        <authorList>
            <person name="Kim S."/>
            <person name="Park J."/>
            <person name="Yeom S.-I."/>
            <person name="Kim Y.-M."/>
            <person name="Seo E."/>
            <person name="Kim K.-T."/>
            <person name="Kim M.-S."/>
            <person name="Lee J.M."/>
            <person name="Cheong K."/>
            <person name="Shin H.-S."/>
            <person name="Kim S.-B."/>
            <person name="Han K."/>
            <person name="Lee J."/>
            <person name="Park M."/>
            <person name="Lee H.-A."/>
            <person name="Lee H.-Y."/>
            <person name="Lee Y."/>
            <person name="Oh S."/>
            <person name="Lee J.H."/>
            <person name="Choi E."/>
            <person name="Choi E."/>
            <person name="Lee S.E."/>
            <person name="Jeon J."/>
            <person name="Kim H."/>
            <person name="Choi G."/>
            <person name="Song H."/>
            <person name="Lee J."/>
            <person name="Lee S.-C."/>
            <person name="Kwon J.-K."/>
            <person name="Lee H.-Y."/>
            <person name="Koo N."/>
            <person name="Hong Y."/>
            <person name="Kim R.W."/>
            <person name="Kang W.-H."/>
            <person name="Huh J.H."/>
            <person name="Kang B.-C."/>
            <person name="Yang T.-J."/>
            <person name="Lee Y.-H."/>
            <person name="Bennetzen J.L."/>
            <person name="Choi D."/>
        </authorList>
    </citation>
    <scope>NUCLEOTIDE SEQUENCE [LARGE SCALE GENOMIC DNA]</scope>
    <source>
        <strain evidence="2">cv. PBC81</strain>
    </source>
</reference>
<dbReference type="AlphaFoldDB" id="A0A2G2VAB2"/>
<evidence type="ECO:0000313" key="2">
    <source>
        <dbReference type="Proteomes" id="UP000224567"/>
    </source>
</evidence>
<accession>A0A2G2VAB2</accession>
<dbReference type="Proteomes" id="UP000224567">
    <property type="component" value="Unassembled WGS sequence"/>
</dbReference>
<name>A0A2G2VAB2_CAPBA</name>
<dbReference type="EMBL" id="MLFT02000066">
    <property type="protein sequence ID" value="PHT29914.1"/>
    <property type="molecule type" value="Genomic_DNA"/>
</dbReference>
<sequence length="103" mass="11922">MSFDSNTGDYKILRILEDRKQGRKERGEILALKSCSWRKIDEHPGVVQYILLVYGEIPLPENIRMSYTDIGLSELEGMLCAYSNIHHQGKNTFKLRVMKDYGV</sequence>
<gene>
    <name evidence="1" type="ORF">CQW23_30492</name>
</gene>